<dbReference type="InterPro" id="IPR007627">
    <property type="entry name" value="RNA_pol_sigma70_r2"/>
</dbReference>
<keyword evidence="2" id="KW-0805">Transcription regulation</keyword>
<comment type="caution">
    <text evidence="8">The sequence shown here is derived from an EMBL/GenBank/DDBJ whole genome shotgun (WGS) entry which is preliminary data.</text>
</comment>
<accession>A0ABV6XLQ2</accession>
<keyword evidence="4" id="KW-0238">DNA-binding</keyword>
<dbReference type="Gene3D" id="1.10.10.10">
    <property type="entry name" value="Winged helix-like DNA-binding domain superfamily/Winged helix DNA-binding domain"/>
    <property type="match status" value="1"/>
</dbReference>
<feature type="domain" description="RNA polymerase sigma-70 region 2" evidence="6">
    <location>
        <begin position="21"/>
        <end position="87"/>
    </location>
</feature>
<name>A0ABV6XLQ2_9ACTN</name>
<evidence type="ECO:0000256" key="3">
    <source>
        <dbReference type="ARBA" id="ARBA00023082"/>
    </source>
</evidence>
<dbReference type="PANTHER" id="PTHR43133">
    <property type="entry name" value="RNA POLYMERASE ECF-TYPE SIGMA FACTO"/>
    <property type="match status" value="1"/>
</dbReference>
<dbReference type="InterPro" id="IPR007630">
    <property type="entry name" value="RNA_pol_sigma70_r4"/>
</dbReference>
<dbReference type="InterPro" id="IPR039425">
    <property type="entry name" value="RNA_pol_sigma-70-like"/>
</dbReference>
<keyword evidence="3" id="KW-0731">Sigma factor</keyword>
<evidence type="ECO:0000313" key="9">
    <source>
        <dbReference type="Proteomes" id="UP001592581"/>
    </source>
</evidence>
<proteinExistence type="inferred from homology"/>
<dbReference type="Pfam" id="PF04545">
    <property type="entry name" value="Sigma70_r4"/>
    <property type="match status" value="1"/>
</dbReference>
<comment type="similarity">
    <text evidence="1">Belongs to the sigma-70 factor family. ECF subfamily.</text>
</comment>
<dbReference type="RefSeq" id="WP_380564455.1">
    <property type="nucleotide sequence ID" value="NZ_JBEUKS010000003.1"/>
</dbReference>
<evidence type="ECO:0000256" key="5">
    <source>
        <dbReference type="ARBA" id="ARBA00023163"/>
    </source>
</evidence>
<dbReference type="InterPro" id="IPR014284">
    <property type="entry name" value="RNA_pol_sigma-70_dom"/>
</dbReference>
<dbReference type="InterPro" id="IPR013324">
    <property type="entry name" value="RNA_pol_sigma_r3/r4-like"/>
</dbReference>
<dbReference type="InterPro" id="IPR036388">
    <property type="entry name" value="WH-like_DNA-bd_sf"/>
</dbReference>
<evidence type="ECO:0000256" key="4">
    <source>
        <dbReference type="ARBA" id="ARBA00023125"/>
    </source>
</evidence>
<sequence length="186" mass="20337">MDDDELIARLAGGDDGALRELFHRHAPWLAARLSRVLAVQDVEDVLQETFLAVWRSAAGYRPVGSAGGWLWVIAHRQAAAWLRRHGRDPSPVDDLVLAALRGPDPVGDVADTVVNRAELAAAVAALGPATSTEREVWHLYYVQDQPVHEVAQRLGVPSGTVKSRAHRVRRLMQAALLGRAVREEGL</sequence>
<dbReference type="EMBL" id="JBEUKS010000003">
    <property type="protein sequence ID" value="MFC1438937.1"/>
    <property type="molecule type" value="Genomic_DNA"/>
</dbReference>
<dbReference type="CDD" id="cd06171">
    <property type="entry name" value="Sigma70_r4"/>
    <property type="match status" value="1"/>
</dbReference>
<keyword evidence="9" id="KW-1185">Reference proteome</keyword>
<evidence type="ECO:0000313" key="8">
    <source>
        <dbReference type="EMBL" id="MFC1438937.1"/>
    </source>
</evidence>
<feature type="domain" description="RNA polymerase sigma-70 region 4" evidence="7">
    <location>
        <begin position="132"/>
        <end position="170"/>
    </location>
</feature>
<dbReference type="InterPro" id="IPR013325">
    <property type="entry name" value="RNA_pol_sigma_r2"/>
</dbReference>
<dbReference type="NCBIfam" id="TIGR02937">
    <property type="entry name" value="sigma70-ECF"/>
    <property type="match status" value="1"/>
</dbReference>
<dbReference type="SUPFAM" id="SSF88946">
    <property type="entry name" value="Sigma2 domain of RNA polymerase sigma factors"/>
    <property type="match status" value="1"/>
</dbReference>
<reference evidence="8 9" key="1">
    <citation type="submission" date="2024-06" db="EMBL/GenBank/DDBJ databases">
        <authorList>
            <person name="Lee S.D."/>
        </authorList>
    </citation>
    <scope>NUCLEOTIDE SEQUENCE [LARGE SCALE GENOMIC DNA]</scope>
    <source>
        <strain evidence="8 9">N1-10</strain>
    </source>
</reference>
<dbReference type="SUPFAM" id="SSF88659">
    <property type="entry name" value="Sigma3 and sigma4 domains of RNA polymerase sigma factors"/>
    <property type="match status" value="1"/>
</dbReference>
<dbReference type="PANTHER" id="PTHR43133:SF46">
    <property type="entry name" value="RNA POLYMERASE SIGMA-70 FACTOR ECF SUBFAMILY"/>
    <property type="match status" value="1"/>
</dbReference>
<organism evidence="8 9">
    <name type="scientific">Streptacidiphilus jeojiensis</name>
    <dbReference type="NCBI Taxonomy" id="3229225"/>
    <lineage>
        <taxon>Bacteria</taxon>
        <taxon>Bacillati</taxon>
        <taxon>Actinomycetota</taxon>
        <taxon>Actinomycetes</taxon>
        <taxon>Kitasatosporales</taxon>
        <taxon>Streptomycetaceae</taxon>
        <taxon>Streptacidiphilus</taxon>
    </lineage>
</organism>
<evidence type="ECO:0000259" key="6">
    <source>
        <dbReference type="Pfam" id="PF04542"/>
    </source>
</evidence>
<dbReference type="Gene3D" id="1.10.1740.10">
    <property type="match status" value="1"/>
</dbReference>
<protein>
    <submittedName>
        <fullName evidence="8">RNA polymerase sigma factor</fullName>
    </submittedName>
</protein>
<keyword evidence="5" id="KW-0804">Transcription</keyword>
<evidence type="ECO:0000256" key="1">
    <source>
        <dbReference type="ARBA" id="ARBA00010641"/>
    </source>
</evidence>
<evidence type="ECO:0000259" key="7">
    <source>
        <dbReference type="Pfam" id="PF04545"/>
    </source>
</evidence>
<dbReference type="Proteomes" id="UP001592581">
    <property type="component" value="Unassembled WGS sequence"/>
</dbReference>
<dbReference type="Pfam" id="PF04542">
    <property type="entry name" value="Sigma70_r2"/>
    <property type="match status" value="1"/>
</dbReference>
<evidence type="ECO:0000256" key="2">
    <source>
        <dbReference type="ARBA" id="ARBA00023015"/>
    </source>
</evidence>
<gene>
    <name evidence="8" type="ORF">ABUW04_11755</name>
</gene>